<gene>
    <name evidence="7" type="ORF">M407DRAFT_24995</name>
</gene>
<dbReference type="Proteomes" id="UP000054248">
    <property type="component" value="Unassembled WGS sequence"/>
</dbReference>
<dbReference type="SMART" id="SM00028">
    <property type="entry name" value="TPR"/>
    <property type="match status" value="3"/>
</dbReference>
<evidence type="ECO:0000313" key="8">
    <source>
        <dbReference type="Proteomes" id="UP000054248"/>
    </source>
</evidence>
<comment type="similarity">
    <text evidence="3">Belongs to the RPAP3 family.</text>
</comment>
<dbReference type="Pfam" id="PF13877">
    <property type="entry name" value="RPAP3_C"/>
    <property type="match status" value="1"/>
</dbReference>
<dbReference type="InterPro" id="IPR025986">
    <property type="entry name" value="RPAP3-like_C"/>
</dbReference>
<feature type="compositionally biased region" description="Polar residues" evidence="5">
    <location>
        <begin position="347"/>
        <end position="363"/>
    </location>
</feature>
<dbReference type="InterPro" id="IPR019734">
    <property type="entry name" value="TPR_rpt"/>
</dbReference>
<dbReference type="PANTHER" id="PTHR46423">
    <property type="entry name" value="RNA POLYMERASE II-ASSOCIATED PROTEIN 3"/>
    <property type="match status" value="1"/>
</dbReference>
<organism evidence="7 8">
    <name type="scientific">Tulasnella calospora MUT 4182</name>
    <dbReference type="NCBI Taxonomy" id="1051891"/>
    <lineage>
        <taxon>Eukaryota</taxon>
        <taxon>Fungi</taxon>
        <taxon>Dikarya</taxon>
        <taxon>Basidiomycota</taxon>
        <taxon>Agaricomycotina</taxon>
        <taxon>Agaricomycetes</taxon>
        <taxon>Cantharellales</taxon>
        <taxon>Tulasnellaceae</taxon>
        <taxon>Tulasnella</taxon>
    </lineage>
</organism>
<evidence type="ECO:0000256" key="1">
    <source>
        <dbReference type="ARBA" id="ARBA00022737"/>
    </source>
</evidence>
<sequence length="425" mass="45989">MAAVEKEKGNASFKAGKFAEAVGHYSVAIFLDRSDPTLPLNRAAAYLKLGKNEDAERDCSTVLGLPTGKNNVKALFRRYQTRMALGKKGDAERDLREALRIEPQNEAVKKELQQFGDLVEAPVPASNPSAASNTKPYRRRVPITIVKGQESSSLSTTAPPKTLAGPTGTVPNPPETPSLMSAVSSRSIKTSESTGSETAPATSTSPDSRSQPRDPKFETREINGHKVGGGVFRSKLQTHAPPESPSAPASSVTPKLPPSSATNLPVKPNPTATSSESSSLSRPQTNPPTKAPTNLYDFTRAWNSVPSADGRWRLINLVPPEQLPKLFRTSLEPELMMDMVRTFDDVLSSSSPHGQPSTGSSLSPDVQPPADDPAQDIVRRYMMSLTTVPRFEFVRLFLSDREKEVVRNVSRHLLEPGTLTASWGV</sequence>
<dbReference type="STRING" id="1051891.A0A0C3LW45"/>
<feature type="region of interest" description="Disordered" evidence="5">
    <location>
        <begin position="121"/>
        <end position="140"/>
    </location>
</feature>
<dbReference type="GO" id="GO:0101031">
    <property type="term" value="C:protein folding chaperone complex"/>
    <property type="evidence" value="ECO:0007669"/>
    <property type="project" value="TreeGrafter"/>
</dbReference>
<dbReference type="Gene3D" id="1.25.40.10">
    <property type="entry name" value="Tetratricopeptide repeat domain"/>
    <property type="match status" value="1"/>
</dbReference>
<feature type="compositionally biased region" description="Low complexity" evidence="5">
    <location>
        <begin position="121"/>
        <end position="133"/>
    </location>
</feature>
<evidence type="ECO:0000256" key="2">
    <source>
        <dbReference type="ARBA" id="ARBA00022803"/>
    </source>
</evidence>
<accession>A0A0C3LW45</accession>
<dbReference type="SUPFAM" id="SSF48452">
    <property type="entry name" value="TPR-like"/>
    <property type="match status" value="1"/>
</dbReference>
<dbReference type="PANTHER" id="PTHR46423:SF1">
    <property type="entry name" value="RNA POLYMERASE II-ASSOCIATED PROTEIN 3"/>
    <property type="match status" value="1"/>
</dbReference>
<evidence type="ECO:0000256" key="4">
    <source>
        <dbReference type="ARBA" id="ARBA00040133"/>
    </source>
</evidence>
<name>A0A0C3LW45_9AGAM</name>
<dbReference type="InterPro" id="IPR051966">
    <property type="entry name" value="RPAP3"/>
</dbReference>
<evidence type="ECO:0000256" key="3">
    <source>
        <dbReference type="ARBA" id="ARBA00038275"/>
    </source>
</evidence>
<dbReference type="HOGENOM" id="CLU_023272_0_0_1"/>
<feature type="region of interest" description="Disordered" evidence="5">
    <location>
        <begin position="346"/>
        <end position="373"/>
    </location>
</feature>
<reference evidence="8" key="2">
    <citation type="submission" date="2015-01" db="EMBL/GenBank/DDBJ databases">
        <title>Evolutionary Origins and Diversification of the Mycorrhizal Mutualists.</title>
        <authorList>
            <consortium name="DOE Joint Genome Institute"/>
            <consortium name="Mycorrhizal Genomics Consortium"/>
            <person name="Kohler A."/>
            <person name="Kuo A."/>
            <person name="Nagy L.G."/>
            <person name="Floudas D."/>
            <person name="Copeland A."/>
            <person name="Barry K.W."/>
            <person name="Cichocki N."/>
            <person name="Veneault-Fourrey C."/>
            <person name="LaButti K."/>
            <person name="Lindquist E.A."/>
            <person name="Lipzen A."/>
            <person name="Lundell T."/>
            <person name="Morin E."/>
            <person name="Murat C."/>
            <person name="Riley R."/>
            <person name="Ohm R."/>
            <person name="Sun H."/>
            <person name="Tunlid A."/>
            <person name="Henrissat B."/>
            <person name="Grigoriev I.V."/>
            <person name="Hibbett D.S."/>
            <person name="Martin F."/>
        </authorList>
    </citation>
    <scope>NUCLEOTIDE SEQUENCE [LARGE SCALE GENOMIC DNA]</scope>
    <source>
        <strain evidence="8">MUT 4182</strain>
    </source>
</reference>
<feature type="compositionally biased region" description="Polar residues" evidence="5">
    <location>
        <begin position="149"/>
        <end position="159"/>
    </location>
</feature>
<keyword evidence="8" id="KW-1185">Reference proteome</keyword>
<feature type="compositionally biased region" description="Basic and acidic residues" evidence="5">
    <location>
        <begin position="210"/>
        <end position="224"/>
    </location>
</feature>
<evidence type="ECO:0000313" key="7">
    <source>
        <dbReference type="EMBL" id="KIO25617.1"/>
    </source>
</evidence>
<feature type="region of interest" description="Disordered" evidence="5">
    <location>
        <begin position="145"/>
        <end position="295"/>
    </location>
</feature>
<dbReference type="OrthoDB" id="629492at2759"/>
<proteinExistence type="inferred from homology"/>
<keyword evidence="2" id="KW-0802">TPR repeat</keyword>
<reference evidence="7 8" key="1">
    <citation type="submission" date="2014-04" db="EMBL/GenBank/DDBJ databases">
        <authorList>
            <consortium name="DOE Joint Genome Institute"/>
            <person name="Kuo A."/>
            <person name="Girlanda M."/>
            <person name="Perotto S."/>
            <person name="Kohler A."/>
            <person name="Nagy L.G."/>
            <person name="Floudas D."/>
            <person name="Copeland A."/>
            <person name="Barry K.W."/>
            <person name="Cichocki N."/>
            <person name="Veneault-Fourrey C."/>
            <person name="LaButti K."/>
            <person name="Lindquist E.A."/>
            <person name="Lipzen A."/>
            <person name="Lundell T."/>
            <person name="Morin E."/>
            <person name="Murat C."/>
            <person name="Sun H."/>
            <person name="Tunlid A."/>
            <person name="Henrissat B."/>
            <person name="Grigoriev I.V."/>
            <person name="Hibbett D.S."/>
            <person name="Martin F."/>
            <person name="Nordberg H.P."/>
            <person name="Cantor M.N."/>
            <person name="Hua S.X."/>
        </authorList>
    </citation>
    <scope>NUCLEOTIDE SEQUENCE [LARGE SCALE GENOMIC DNA]</scope>
    <source>
        <strain evidence="7 8">MUT 4182</strain>
    </source>
</reference>
<dbReference type="EMBL" id="KN823038">
    <property type="protein sequence ID" value="KIO25617.1"/>
    <property type="molecule type" value="Genomic_DNA"/>
</dbReference>
<dbReference type="AlphaFoldDB" id="A0A0C3LW45"/>
<dbReference type="InterPro" id="IPR011990">
    <property type="entry name" value="TPR-like_helical_dom_sf"/>
</dbReference>
<evidence type="ECO:0000256" key="5">
    <source>
        <dbReference type="SAM" id="MobiDB-lite"/>
    </source>
</evidence>
<feature type="compositionally biased region" description="Polar residues" evidence="5">
    <location>
        <begin position="178"/>
        <end position="209"/>
    </location>
</feature>
<keyword evidence="1" id="KW-0677">Repeat</keyword>
<evidence type="ECO:0000259" key="6">
    <source>
        <dbReference type="Pfam" id="PF13877"/>
    </source>
</evidence>
<feature type="domain" description="RNA-polymerase II-associated protein 3-like C-terminal" evidence="6">
    <location>
        <begin position="291"/>
        <end position="403"/>
    </location>
</feature>
<protein>
    <recommendedName>
        <fullName evidence="4">RNA polymerase II-associated protein 3</fullName>
    </recommendedName>
</protein>